<dbReference type="Gene3D" id="3.40.50.300">
    <property type="entry name" value="P-loop containing nucleotide triphosphate hydrolases"/>
    <property type="match status" value="1"/>
</dbReference>
<evidence type="ECO:0000256" key="4">
    <source>
        <dbReference type="ARBA" id="ARBA00022840"/>
    </source>
</evidence>
<dbReference type="InterPro" id="IPR039421">
    <property type="entry name" value="Type_1_exporter"/>
</dbReference>
<proteinExistence type="predicted"/>
<keyword evidence="11" id="KW-1185">Reference proteome</keyword>
<evidence type="ECO:0000313" key="10">
    <source>
        <dbReference type="EMBL" id="MFC6095065.1"/>
    </source>
</evidence>
<feature type="transmembrane region" description="Helical" evidence="7">
    <location>
        <begin position="51"/>
        <end position="77"/>
    </location>
</feature>
<feature type="transmembrane region" description="Helical" evidence="7">
    <location>
        <begin position="229"/>
        <end position="254"/>
    </location>
</feature>
<reference evidence="11" key="1">
    <citation type="journal article" date="2019" name="Int. J. Syst. Evol. Microbiol.">
        <title>The Global Catalogue of Microorganisms (GCM) 10K type strain sequencing project: providing services to taxonomists for standard genome sequencing and annotation.</title>
        <authorList>
            <consortium name="The Broad Institute Genomics Platform"/>
            <consortium name="The Broad Institute Genome Sequencing Center for Infectious Disease"/>
            <person name="Wu L."/>
            <person name="Ma J."/>
        </authorList>
    </citation>
    <scope>NUCLEOTIDE SEQUENCE [LARGE SCALE GENOMIC DNA]</scope>
    <source>
        <strain evidence="11">CCUG 49679</strain>
    </source>
</reference>
<dbReference type="InterPro" id="IPR003439">
    <property type="entry name" value="ABC_transporter-like_ATP-bd"/>
</dbReference>
<feature type="transmembrane region" description="Helical" evidence="7">
    <location>
        <begin position="266"/>
        <end position="284"/>
    </location>
</feature>
<feature type="transmembrane region" description="Helical" evidence="7">
    <location>
        <begin position="151"/>
        <end position="169"/>
    </location>
</feature>
<gene>
    <name evidence="10" type="ORF">ACFPVY_00270</name>
</gene>
<dbReference type="PANTHER" id="PTHR24221">
    <property type="entry name" value="ATP-BINDING CASSETTE SUB-FAMILY B"/>
    <property type="match status" value="1"/>
</dbReference>
<accession>A0ABW1PHF8</accession>
<name>A0ABW1PHF8_9FLAO</name>
<comment type="subcellular location">
    <subcellularLocation>
        <location evidence="1">Cell membrane</location>
        <topology evidence="1">Multi-pass membrane protein</topology>
    </subcellularLocation>
</comment>
<keyword evidence="3" id="KW-0547">Nucleotide-binding</keyword>
<dbReference type="InterPro" id="IPR011527">
    <property type="entry name" value="ABC1_TM_dom"/>
</dbReference>
<dbReference type="Pfam" id="PF00005">
    <property type="entry name" value="ABC_tran"/>
    <property type="match status" value="1"/>
</dbReference>
<keyword evidence="5 7" id="KW-1133">Transmembrane helix</keyword>
<dbReference type="CDD" id="cd18544">
    <property type="entry name" value="ABC_6TM_TmrA_like"/>
    <property type="match status" value="1"/>
</dbReference>
<dbReference type="PROSITE" id="PS50893">
    <property type="entry name" value="ABC_TRANSPORTER_2"/>
    <property type="match status" value="1"/>
</dbReference>
<dbReference type="Pfam" id="PF00664">
    <property type="entry name" value="ABC_membrane"/>
    <property type="match status" value="1"/>
</dbReference>
<evidence type="ECO:0000256" key="7">
    <source>
        <dbReference type="SAM" id="Phobius"/>
    </source>
</evidence>
<organism evidence="10 11">
    <name type="scientific">Flavobacterium qiangtangense</name>
    <dbReference type="NCBI Taxonomy" id="1442595"/>
    <lineage>
        <taxon>Bacteria</taxon>
        <taxon>Pseudomonadati</taxon>
        <taxon>Bacteroidota</taxon>
        <taxon>Flavobacteriia</taxon>
        <taxon>Flavobacteriales</taxon>
        <taxon>Flavobacteriaceae</taxon>
        <taxon>Flavobacterium</taxon>
    </lineage>
</organism>
<dbReference type="Proteomes" id="UP001596287">
    <property type="component" value="Unassembled WGS sequence"/>
</dbReference>
<protein>
    <submittedName>
        <fullName evidence="10">ABC transporter ATP-binding protein</fullName>
    </submittedName>
</protein>
<evidence type="ECO:0000259" key="9">
    <source>
        <dbReference type="PROSITE" id="PS50929"/>
    </source>
</evidence>
<dbReference type="InterPro" id="IPR027417">
    <property type="entry name" value="P-loop_NTPase"/>
</dbReference>
<dbReference type="InterPro" id="IPR017871">
    <property type="entry name" value="ABC_transporter-like_CS"/>
</dbReference>
<dbReference type="InterPro" id="IPR003593">
    <property type="entry name" value="AAA+_ATPase"/>
</dbReference>
<evidence type="ECO:0000259" key="8">
    <source>
        <dbReference type="PROSITE" id="PS50893"/>
    </source>
</evidence>
<dbReference type="SUPFAM" id="SSF90123">
    <property type="entry name" value="ABC transporter transmembrane region"/>
    <property type="match status" value="1"/>
</dbReference>
<evidence type="ECO:0000256" key="1">
    <source>
        <dbReference type="ARBA" id="ARBA00004651"/>
    </source>
</evidence>
<feature type="transmembrane region" description="Helical" evidence="7">
    <location>
        <begin position="12"/>
        <end position="31"/>
    </location>
</feature>
<dbReference type="PROSITE" id="PS00211">
    <property type="entry name" value="ABC_TRANSPORTER_1"/>
    <property type="match status" value="1"/>
</dbReference>
<feature type="domain" description="ABC transporter" evidence="8">
    <location>
        <begin position="329"/>
        <end position="563"/>
    </location>
</feature>
<dbReference type="SMART" id="SM00382">
    <property type="entry name" value="AAA"/>
    <property type="match status" value="1"/>
</dbReference>
<comment type="caution">
    <text evidence="10">The sequence shown here is derived from an EMBL/GenBank/DDBJ whole genome shotgun (WGS) entry which is preliminary data.</text>
</comment>
<evidence type="ECO:0000256" key="2">
    <source>
        <dbReference type="ARBA" id="ARBA00022692"/>
    </source>
</evidence>
<feature type="domain" description="ABC transmembrane type-1" evidence="9">
    <location>
        <begin position="13"/>
        <end position="296"/>
    </location>
</feature>
<keyword evidence="6 7" id="KW-0472">Membrane</keyword>
<keyword evidence="4 10" id="KW-0067">ATP-binding</keyword>
<dbReference type="PROSITE" id="PS50929">
    <property type="entry name" value="ABC_TM1F"/>
    <property type="match status" value="1"/>
</dbReference>
<dbReference type="CDD" id="cd03254">
    <property type="entry name" value="ABCC_Glucan_exporter_like"/>
    <property type="match status" value="1"/>
</dbReference>
<dbReference type="RefSeq" id="WP_379790251.1">
    <property type="nucleotide sequence ID" value="NZ_JBHSQB010000003.1"/>
</dbReference>
<evidence type="ECO:0000256" key="3">
    <source>
        <dbReference type="ARBA" id="ARBA00022741"/>
    </source>
</evidence>
<dbReference type="GO" id="GO:0005524">
    <property type="term" value="F:ATP binding"/>
    <property type="evidence" value="ECO:0007669"/>
    <property type="project" value="UniProtKB-KW"/>
</dbReference>
<sequence>MEYTKPYKSRYYWVIFFAVTLSIFAALRPFLLKQTVDEYISPEDSVGLLYYILLMGGALIFEVISQFYFVYLANWLGQDIIRDIRVKLFNHLMSFKMKYFDNEPVGKLVTRSVFDIESISKIFSQGLFMIISDLLKMVVVLLFMFYMNWKLTVIVMCAMPILVIATRVFQKKMKVAFEEVRTQISNLNTFVQERVTGMKIVQLFSREDIEYEKFKVINDKHKKAWIKNVWYNSIFFPIADIISSISLGLVVWYGGMNIVAGNGSTSFGDLFSYTMFIGMLYNPLRQIADKFNEMQMGMIAANRVFEVLDIEEHIQDKGKEVAHTFHGNIEFNNVHFSYTDKEEVLKGINLDVKQGETIAIVGATGAGKSTIINLLNRFYEINSGEILIDKVNIKDFTLDSLRNQIAVVLQDVFLFADTIHNNITLENPNISREQVIKAAKEIGVHDFIMTLPNGYDYNVKERGVMLSSGQRQLIAFLRAFVSNPSILILDEATSSIDSYSEDLIQRATETITKGRTSIVIAHRLATIINADKIIVMEKGHVVEQGTHYELINKDEGFYKNLYYSQFAIAN</sequence>
<dbReference type="InterPro" id="IPR036640">
    <property type="entry name" value="ABC1_TM_sf"/>
</dbReference>
<keyword evidence="2 7" id="KW-0812">Transmembrane</keyword>
<dbReference type="Gene3D" id="1.20.1560.10">
    <property type="entry name" value="ABC transporter type 1, transmembrane domain"/>
    <property type="match status" value="1"/>
</dbReference>
<dbReference type="SUPFAM" id="SSF52540">
    <property type="entry name" value="P-loop containing nucleoside triphosphate hydrolases"/>
    <property type="match status" value="1"/>
</dbReference>
<evidence type="ECO:0000256" key="6">
    <source>
        <dbReference type="ARBA" id="ARBA00023136"/>
    </source>
</evidence>
<evidence type="ECO:0000313" key="11">
    <source>
        <dbReference type="Proteomes" id="UP001596287"/>
    </source>
</evidence>
<dbReference type="PANTHER" id="PTHR24221:SF587">
    <property type="entry name" value="ABC TRANSPORTER RELATED"/>
    <property type="match status" value="1"/>
</dbReference>
<evidence type="ECO:0000256" key="5">
    <source>
        <dbReference type="ARBA" id="ARBA00022989"/>
    </source>
</evidence>
<feature type="transmembrane region" description="Helical" evidence="7">
    <location>
        <begin position="126"/>
        <end position="145"/>
    </location>
</feature>
<dbReference type="EMBL" id="JBHSQB010000003">
    <property type="protein sequence ID" value="MFC6095065.1"/>
    <property type="molecule type" value="Genomic_DNA"/>
</dbReference>